<proteinExistence type="predicted"/>
<evidence type="ECO:0000313" key="2">
    <source>
        <dbReference type="Proteomes" id="UP001145114"/>
    </source>
</evidence>
<dbReference type="EMBL" id="JAMZIH010007132">
    <property type="protein sequence ID" value="KAJ1673298.1"/>
    <property type="molecule type" value="Genomic_DNA"/>
</dbReference>
<dbReference type="Proteomes" id="UP001145114">
    <property type="component" value="Unassembled WGS sequence"/>
</dbReference>
<feature type="non-terminal residue" evidence="1">
    <location>
        <position position="433"/>
    </location>
</feature>
<gene>
    <name evidence="1" type="primary">msh2_2</name>
    <name evidence="1" type="ORF">EV182_005508</name>
</gene>
<reference evidence="1" key="1">
    <citation type="submission" date="2022-06" db="EMBL/GenBank/DDBJ databases">
        <title>Phylogenomic reconstructions and comparative analyses of Kickxellomycotina fungi.</title>
        <authorList>
            <person name="Reynolds N.K."/>
            <person name="Stajich J.E."/>
            <person name="Barry K."/>
            <person name="Grigoriev I.V."/>
            <person name="Crous P."/>
            <person name="Smith M.E."/>
        </authorList>
    </citation>
    <scope>NUCLEOTIDE SEQUENCE</scope>
    <source>
        <strain evidence="1">RSA 2271</strain>
    </source>
</reference>
<accession>A0ACC1HDW1</accession>
<comment type="caution">
    <text evidence="1">The sequence shown here is derived from an EMBL/GenBank/DDBJ whole genome shotgun (WGS) entry which is preliminary data.</text>
</comment>
<protein>
    <submittedName>
        <fullName evidence="1">MSH2 protein</fullName>
    </submittedName>
</protein>
<name>A0ACC1HDW1_9FUNG</name>
<evidence type="ECO:0000313" key="1">
    <source>
        <dbReference type="EMBL" id="KAJ1673298.1"/>
    </source>
</evidence>
<sequence length="433" mass="48349">MVQVFFDDMGLRESVRNVHLRLIPDLRRISKRFKSGKASLQDAVRIYQFIVKLPGLAEILEAATIGSDLICKNFITPIKESMQSLSKLQDLVETTIDLELVDRHEYVIKPEFDSSLRELMNGMEAAMKEMIDEQTRVADALGLEVDKKLKLEKNGVFGYCLRLTRTEAPRIRNKGSQYIELVALKTGVYFTTPRLREHSHTYSDLSNEYERKQSSLIKEVVRVISTYCPVLESLNGVIAHLDVLVSFAEASAAAPIPYVRPVIKEEGDLILKEARHPCLEVQDEISFIPNDVSMVRGRSEFEIITGPNMGGKSTYIRQIGVIALMAQVGCFVPCSKAETCIFDCILARVGAGDAQLKGVSTFMAEMLETASILKAATPQSLIIIDELGRGTSTYDGFGLAWAISEKIITEVHSFCLFATHFHELTVLEQQHPG</sequence>
<organism evidence="1 2">
    <name type="scientific">Spiromyces aspiralis</name>
    <dbReference type="NCBI Taxonomy" id="68401"/>
    <lineage>
        <taxon>Eukaryota</taxon>
        <taxon>Fungi</taxon>
        <taxon>Fungi incertae sedis</taxon>
        <taxon>Zoopagomycota</taxon>
        <taxon>Kickxellomycotina</taxon>
        <taxon>Kickxellomycetes</taxon>
        <taxon>Kickxellales</taxon>
        <taxon>Kickxellaceae</taxon>
        <taxon>Spiromyces</taxon>
    </lineage>
</organism>
<keyword evidence="2" id="KW-1185">Reference proteome</keyword>